<dbReference type="Proteomes" id="UP000182932">
    <property type="component" value="Unassembled WGS sequence"/>
</dbReference>
<evidence type="ECO:0000256" key="4">
    <source>
        <dbReference type="ARBA" id="ARBA00023125"/>
    </source>
</evidence>
<dbReference type="GO" id="GO:0006355">
    <property type="term" value="P:regulation of DNA-templated transcription"/>
    <property type="evidence" value="ECO:0007669"/>
    <property type="project" value="InterPro"/>
</dbReference>
<keyword evidence="5" id="KW-0804">Transcription</keyword>
<keyword evidence="11" id="KW-1185">Reference proteome</keyword>
<dbReference type="PANTHER" id="PTHR48111:SF76">
    <property type="entry name" value="TWO-COMPONENT RESPONSE REGULATOR"/>
    <property type="match status" value="1"/>
</dbReference>
<dbReference type="SMART" id="SM00862">
    <property type="entry name" value="Trans_reg_C"/>
    <property type="match status" value="1"/>
</dbReference>
<evidence type="ECO:0000313" key="11">
    <source>
        <dbReference type="Proteomes" id="UP000182932"/>
    </source>
</evidence>
<dbReference type="SMART" id="SM00448">
    <property type="entry name" value="REC"/>
    <property type="match status" value="1"/>
</dbReference>
<reference evidence="10 11" key="1">
    <citation type="submission" date="2016-10" db="EMBL/GenBank/DDBJ databases">
        <authorList>
            <person name="Varghese N."/>
            <person name="Submissions S."/>
        </authorList>
    </citation>
    <scope>NUCLEOTIDE SEQUENCE [LARGE SCALE GENOMIC DNA]</scope>
    <source>
        <strain evidence="10 11">FF3</strain>
    </source>
</reference>
<evidence type="ECO:0000256" key="1">
    <source>
        <dbReference type="ARBA" id="ARBA00022553"/>
    </source>
</evidence>
<dbReference type="Pfam" id="PF00486">
    <property type="entry name" value="Trans_reg_C"/>
    <property type="match status" value="1"/>
</dbReference>
<dbReference type="Gene3D" id="6.10.250.690">
    <property type="match status" value="1"/>
</dbReference>
<keyword evidence="3" id="KW-0805">Transcription regulation</keyword>
<evidence type="ECO:0000256" key="7">
    <source>
        <dbReference type="PROSITE-ProRule" id="PRU01091"/>
    </source>
</evidence>
<feature type="DNA-binding region" description="OmpR/PhoB-type" evidence="7">
    <location>
        <begin position="169"/>
        <end position="267"/>
    </location>
</feature>
<keyword evidence="2" id="KW-0902">Two-component regulatory system</keyword>
<accession>A0A975W827</accession>
<evidence type="ECO:0000259" key="8">
    <source>
        <dbReference type="PROSITE" id="PS50110"/>
    </source>
</evidence>
<proteinExistence type="predicted"/>
<comment type="caution">
    <text evidence="10">The sequence shown here is derived from an EMBL/GenBank/DDBJ whole genome shotgun (WGS) entry which is preliminary data.</text>
</comment>
<dbReference type="EMBL" id="FNYY01000002">
    <property type="protein sequence ID" value="SEI96176.1"/>
    <property type="molecule type" value="Genomic_DNA"/>
</dbReference>
<dbReference type="PROSITE" id="PS50110">
    <property type="entry name" value="RESPONSE_REGULATORY"/>
    <property type="match status" value="1"/>
</dbReference>
<dbReference type="AlphaFoldDB" id="A0A975W827"/>
<keyword evidence="4 7" id="KW-0238">DNA-binding</keyword>
<dbReference type="CDD" id="cd00383">
    <property type="entry name" value="trans_reg_C"/>
    <property type="match status" value="1"/>
</dbReference>
<evidence type="ECO:0000256" key="5">
    <source>
        <dbReference type="ARBA" id="ARBA00023163"/>
    </source>
</evidence>
<name>A0A975W827_9RHOB</name>
<dbReference type="GO" id="GO:0000156">
    <property type="term" value="F:phosphorelay response regulator activity"/>
    <property type="evidence" value="ECO:0007669"/>
    <property type="project" value="TreeGrafter"/>
</dbReference>
<dbReference type="SUPFAM" id="SSF52172">
    <property type="entry name" value="CheY-like"/>
    <property type="match status" value="1"/>
</dbReference>
<dbReference type="Gene3D" id="3.40.50.2300">
    <property type="match status" value="1"/>
</dbReference>
<dbReference type="Gene3D" id="1.10.10.10">
    <property type="entry name" value="Winged helix-like DNA-binding domain superfamily/Winged helix DNA-binding domain"/>
    <property type="match status" value="1"/>
</dbReference>
<dbReference type="FunFam" id="1.10.10.10:FF:000005">
    <property type="entry name" value="Two-component system response regulator"/>
    <property type="match status" value="1"/>
</dbReference>
<evidence type="ECO:0000256" key="2">
    <source>
        <dbReference type="ARBA" id="ARBA00023012"/>
    </source>
</evidence>
<evidence type="ECO:0000313" key="10">
    <source>
        <dbReference type="EMBL" id="SEI96176.1"/>
    </source>
</evidence>
<dbReference type="InterPro" id="IPR001867">
    <property type="entry name" value="OmpR/PhoB-type_DNA-bd"/>
</dbReference>
<organism evidence="10 11">
    <name type="scientific">Marinovum algicola</name>
    <dbReference type="NCBI Taxonomy" id="42444"/>
    <lineage>
        <taxon>Bacteria</taxon>
        <taxon>Pseudomonadati</taxon>
        <taxon>Pseudomonadota</taxon>
        <taxon>Alphaproteobacteria</taxon>
        <taxon>Rhodobacterales</taxon>
        <taxon>Roseobacteraceae</taxon>
        <taxon>Marinovum</taxon>
    </lineage>
</organism>
<sequence length="272" mass="29811">MQPRAVIRRMCLTLRQIPFDLEAVMSVEEMTLEAADPAKSAPLRRILIVEDDAAAARALSEAVRDLGCAPVVMRSFDDGVTAAGLADFAVVVFDRMLPGGDGVDAIAKIRAGGSTALILVVSALGRAANKIEGLEKGADDYLAKPFDPEELRARLRALLRRQEMTVLDNDLIAFGALEIRMKARTVHVKTEHVPVSPKEFELITYFARNAGQVVTRMQLLEHVWKLHFDPQTNVVDVHVGRLRRKLEAAAGRPVIHTARGEGYIFDPGRGVS</sequence>
<dbReference type="InterPro" id="IPR011006">
    <property type="entry name" value="CheY-like_superfamily"/>
</dbReference>
<dbReference type="PANTHER" id="PTHR48111">
    <property type="entry name" value="REGULATOR OF RPOS"/>
    <property type="match status" value="1"/>
</dbReference>
<evidence type="ECO:0000256" key="3">
    <source>
        <dbReference type="ARBA" id="ARBA00023015"/>
    </source>
</evidence>
<keyword evidence="1 6" id="KW-0597">Phosphoprotein</keyword>
<dbReference type="PROSITE" id="PS51755">
    <property type="entry name" value="OMPR_PHOB"/>
    <property type="match status" value="1"/>
</dbReference>
<evidence type="ECO:0000256" key="6">
    <source>
        <dbReference type="PROSITE-ProRule" id="PRU00169"/>
    </source>
</evidence>
<feature type="modified residue" description="4-aspartylphosphate" evidence="6">
    <location>
        <position position="94"/>
    </location>
</feature>
<dbReference type="InterPro" id="IPR036388">
    <property type="entry name" value="WH-like_DNA-bd_sf"/>
</dbReference>
<dbReference type="InterPro" id="IPR039420">
    <property type="entry name" value="WalR-like"/>
</dbReference>
<dbReference type="InterPro" id="IPR001789">
    <property type="entry name" value="Sig_transdc_resp-reg_receiver"/>
</dbReference>
<dbReference type="GO" id="GO:0032993">
    <property type="term" value="C:protein-DNA complex"/>
    <property type="evidence" value="ECO:0007669"/>
    <property type="project" value="TreeGrafter"/>
</dbReference>
<protein>
    <submittedName>
        <fullName evidence="10">Response regulator receiver domain-containing protein</fullName>
    </submittedName>
</protein>
<gene>
    <name evidence="10" type="ORF">SAMN04487940_102490</name>
</gene>
<dbReference type="GO" id="GO:0005829">
    <property type="term" value="C:cytosol"/>
    <property type="evidence" value="ECO:0007669"/>
    <property type="project" value="TreeGrafter"/>
</dbReference>
<dbReference type="GO" id="GO:0000976">
    <property type="term" value="F:transcription cis-regulatory region binding"/>
    <property type="evidence" value="ECO:0007669"/>
    <property type="project" value="TreeGrafter"/>
</dbReference>
<evidence type="ECO:0000259" key="9">
    <source>
        <dbReference type="PROSITE" id="PS51755"/>
    </source>
</evidence>
<dbReference type="Pfam" id="PF00072">
    <property type="entry name" value="Response_reg"/>
    <property type="match status" value="1"/>
</dbReference>
<feature type="domain" description="OmpR/PhoB-type" evidence="9">
    <location>
        <begin position="169"/>
        <end position="267"/>
    </location>
</feature>
<feature type="domain" description="Response regulatory" evidence="8">
    <location>
        <begin position="45"/>
        <end position="159"/>
    </location>
</feature>